<reference evidence="1 2" key="1">
    <citation type="submission" date="2023-05" db="EMBL/GenBank/DDBJ databases">
        <title>Draft genome sequence of Streptomyces sp. B-S-A8 isolated from a cave soil in Thailand.</title>
        <authorList>
            <person name="Chamroensaksri N."/>
            <person name="Muangham S."/>
        </authorList>
    </citation>
    <scope>NUCLEOTIDE SEQUENCE [LARGE SCALE GENOMIC DNA]</scope>
    <source>
        <strain evidence="1 2">B-S-A8</strain>
    </source>
</reference>
<proteinExistence type="predicted"/>
<evidence type="ECO:0000313" key="1">
    <source>
        <dbReference type="EMBL" id="MDI3388252.1"/>
    </source>
</evidence>
<organism evidence="1 2">
    <name type="scientific">Streptomyces solicavernae</name>
    <dbReference type="NCBI Taxonomy" id="3043614"/>
    <lineage>
        <taxon>Bacteria</taxon>
        <taxon>Bacillati</taxon>
        <taxon>Actinomycetota</taxon>
        <taxon>Actinomycetes</taxon>
        <taxon>Kitasatosporales</taxon>
        <taxon>Streptomycetaceae</taxon>
        <taxon>Streptomyces</taxon>
    </lineage>
</organism>
<comment type="caution">
    <text evidence="1">The sequence shown here is derived from an EMBL/GenBank/DDBJ whole genome shotgun (WGS) entry which is preliminary data.</text>
</comment>
<protein>
    <submittedName>
        <fullName evidence="1">Uncharacterized protein</fullName>
    </submittedName>
</protein>
<accession>A0ABT6RV21</accession>
<gene>
    <name evidence="1" type="ORF">QIS99_18875</name>
</gene>
<evidence type="ECO:0000313" key="2">
    <source>
        <dbReference type="Proteomes" id="UP001224661"/>
    </source>
</evidence>
<sequence>MTAQTAGAKTRTSAPLKVDLDTDQLITQGAHFLGVTKKELVADAVRMYVEHRREEIRQGMADSMRVLDGTTKARVALLTGISAEDIDRLGGIDEER</sequence>
<name>A0ABT6RV21_9ACTN</name>
<dbReference type="RefSeq" id="WP_282514705.1">
    <property type="nucleotide sequence ID" value="NZ_JASCIR010000015.1"/>
</dbReference>
<keyword evidence="2" id="KW-1185">Reference proteome</keyword>
<dbReference type="EMBL" id="JASCIR010000015">
    <property type="protein sequence ID" value="MDI3388252.1"/>
    <property type="molecule type" value="Genomic_DNA"/>
</dbReference>
<dbReference type="Proteomes" id="UP001224661">
    <property type="component" value="Unassembled WGS sequence"/>
</dbReference>